<name>A0ABM0JHI7_APLCA</name>
<proteinExistence type="predicted"/>
<dbReference type="GeneID" id="101863418"/>
<evidence type="ECO:0000313" key="2">
    <source>
        <dbReference type="RefSeq" id="XP_005093783.1"/>
    </source>
</evidence>
<dbReference type="Proteomes" id="UP000694888">
    <property type="component" value="Unplaced"/>
</dbReference>
<accession>A0ABM0JHI7</accession>
<reference evidence="2" key="1">
    <citation type="submission" date="2025-08" db="UniProtKB">
        <authorList>
            <consortium name="RefSeq"/>
        </authorList>
    </citation>
    <scope>IDENTIFICATION</scope>
</reference>
<keyword evidence="1" id="KW-1185">Reference proteome</keyword>
<organism evidence="1 2">
    <name type="scientific">Aplysia californica</name>
    <name type="common">California sea hare</name>
    <dbReference type="NCBI Taxonomy" id="6500"/>
    <lineage>
        <taxon>Eukaryota</taxon>
        <taxon>Metazoa</taxon>
        <taxon>Spiralia</taxon>
        <taxon>Lophotrochozoa</taxon>
        <taxon>Mollusca</taxon>
        <taxon>Gastropoda</taxon>
        <taxon>Heterobranchia</taxon>
        <taxon>Euthyneura</taxon>
        <taxon>Tectipleura</taxon>
        <taxon>Aplysiida</taxon>
        <taxon>Aplysioidea</taxon>
        <taxon>Aplysiidae</taxon>
        <taxon>Aplysia</taxon>
    </lineage>
</organism>
<evidence type="ECO:0000313" key="1">
    <source>
        <dbReference type="Proteomes" id="UP000694888"/>
    </source>
</evidence>
<dbReference type="RefSeq" id="XP_005093783.1">
    <property type="nucleotide sequence ID" value="XM_005093726.3"/>
</dbReference>
<gene>
    <name evidence="2" type="primary">LOC101863418</name>
</gene>
<sequence>MPSVSLMQASTIKDESFCSRNQSVGAKAYVFTLSETMNRVLFGVVLASLACSVSSIPAFCSSSDEFNNVVSTCLGNNGVLKYFDIIKKGLPIPKNNNYRQLCNRTDEYADALECSAKVHLMCSPDRSFLYKTMRSEALREINWICNDTKLRTDCIGNAFRDDLVECEKGQYALQDKGISRTCRSMKAVALCFVGDVRKCDEYTAQSRRRFQQEENERFCSAGPRMSYSTTLTLILLVAFAVWQKS</sequence>
<protein>
    <submittedName>
        <fullName evidence="2">Uncharacterized protein LOC101863418 isoform X1</fullName>
    </submittedName>
</protein>